<feature type="region of interest" description="Disordered" evidence="1">
    <location>
        <begin position="81"/>
        <end position="109"/>
    </location>
</feature>
<protein>
    <submittedName>
        <fullName evidence="2">Uncharacterized protein</fullName>
    </submittedName>
</protein>
<dbReference type="AlphaFoldDB" id="A0A5N8XZA0"/>
<feature type="compositionally biased region" description="Basic and acidic residues" evidence="1">
    <location>
        <begin position="93"/>
        <end position="109"/>
    </location>
</feature>
<gene>
    <name evidence="2" type="ORF">FNH08_47690</name>
</gene>
<dbReference type="Proteomes" id="UP000400924">
    <property type="component" value="Unassembled WGS sequence"/>
</dbReference>
<reference evidence="2 3" key="1">
    <citation type="submission" date="2019-07" db="EMBL/GenBank/DDBJ databases">
        <title>New species of Amycolatopsis and Streptomyces.</title>
        <authorList>
            <person name="Duangmal K."/>
            <person name="Teo W.F.A."/>
            <person name="Lipun K."/>
        </authorList>
    </citation>
    <scope>NUCLEOTIDE SEQUENCE [LARGE SCALE GENOMIC DNA]</scope>
    <source>
        <strain evidence="2 3">NBRC 106415</strain>
    </source>
</reference>
<evidence type="ECO:0000313" key="2">
    <source>
        <dbReference type="EMBL" id="MPY64572.1"/>
    </source>
</evidence>
<evidence type="ECO:0000256" key="1">
    <source>
        <dbReference type="SAM" id="MobiDB-lite"/>
    </source>
</evidence>
<keyword evidence="3" id="KW-1185">Reference proteome</keyword>
<dbReference type="RefSeq" id="WP_152778147.1">
    <property type="nucleotide sequence ID" value="NZ_VJZC01000848.1"/>
</dbReference>
<sequence>MNEPTEGGRLTPELGADLAARLRTYAEADCRSVDTVVANAVEEYLSTHPNHEQVRAAGLAAMREYEAEYGPFTEAERAEADARIDWLMGPAEGDQRDPRDGETTGRSDV</sequence>
<dbReference type="EMBL" id="VJZC01000848">
    <property type="protein sequence ID" value="MPY64572.1"/>
    <property type="molecule type" value="Genomic_DNA"/>
</dbReference>
<evidence type="ECO:0000313" key="3">
    <source>
        <dbReference type="Proteomes" id="UP000400924"/>
    </source>
</evidence>
<accession>A0A5N8XZA0</accession>
<proteinExistence type="predicted"/>
<dbReference type="OrthoDB" id="4350815at2"/>
<comment type="caution">
    <text evidence="2">The sequence shown here is derived from an EMBL/GenBank/DDBJ whole genome shotgun (WGS) entry which is preliminary data.</text>
</comment>
<organism evidence="2 3">
    <name type="scientific">Streptomyces spongiae</name>
    <dbReference type="NCBI Taxonomy" id="565072"/>
    <lineage>
        <taxon>Bacteria</taxon>
        <taxon>Bacillati</taxon>
        <taxon>Actinomycetota</taxon>
        <taxon>Actinomycetes</taxon>
        <taxon>Kitasatosporales</taxon>
        <taxon>Streptomycetaceae</taxon>
        <taxon>Streptomyces</taxon>
    </lineage>
</organism>
<name>A0A5N8XZA0_9ACTN</name>